<reference evidence="2" key="1">
    <citation type="journal article" date="2015" name="Nature">
        <title>Complex archaea that bridge the gap between prokaryotes and eukaryotes.</title>
        <authorList>
            <person name="Spang A."/>
            <person name="Saw J.H."/>
            <person name="Jorgensen S.L."/>
            <person name="Zaremba-Niedzwiedzka K."/>
            <person name="Martijn J."/>
            <person name="Lind A.E."/>
            <person name="van Eijk R."/>
            <person name="Schleper C."/>
            <person name="Guy L."/>
            <person name="Ettema T.J."/>
        </authorList>
    </citation>
    <scope>NUCLEOTIDE SEQUENCE</scope>
</reference>
<evidence type="ECO:0000256" key="1">
    <source>
        <dbReference type="SAM" id="Coils"/>
    </source>
</evidence>
<dbReference type="EMBL" id="LAZR01044447">
    <property type="protein sequence ID" value="KKL04625.1"/>
    <property type="molecule type" value="Genomic_DNA"/>
</dbReference>
<feature type="non-terminal residue" evidence="2">
    <location>
        <position position="1"/>
    </location>
</feature>
<protein>
    <submittedName>
        <fullName evidence="2">Uncharacterized protein</fullName>
    </submittedName>
</protein>
<keyword evidence="1" id="KW-0175">Coiled coil</keyword>
<gene>
    <name evidence="2" type="ORF">LCGC14_2614200</name>
</gene>
<comment type="caution">
    <text evidence="2">The sequence shown here is derived from an EMBL/GenBank/DDBJ whole genome shotgun (WGS) entry which is preliminary data.</text>
</comment>
<evidence type="ECO:0000313" key="2">
    <source>
        <dbReference type="EMBL" id="KKL04625.1"/>
    </source>
</evidence>
<sequence>LAGVALVAALGDSGDDSANQQQLTKIREELSDLRGEISTSTDAAQNSAKLVGEVSEGVKKLERQVSDLKDEQSDADGDIARIKRDLSDLSDRVDQVELAQEEAASGGP</sequence>
<organism evidence="2">
    <name type="scientific">marine sediment metagenome</name>
    <dbReference type="NCBI Taxonomy" id="412755"/>
    <lineage>
        <taxon>unclassified sequences</taxon>
        <taxon>metagenomes</taxon>
        <taxon>ecological metagenomes</taxon>
    </lineage>
</organism>
<dbReference type="AlphaFoldDB" id="A0A0F9A573"/>
<proteinExistence type="predicted"/>
<feature type="coiled-coil region" evidence="1">
    <location>
        <begin position="51"/>
        <end position="99"/>
    </location>
</feature>
<name>A0A0F9A573_9ZZZZ</name>
<accession>A0A0F9A573</accession>